<evidence type="ECO:0000313" key="2">
    <source>
        <dbReference type="Proteomes" id="UP000257109"/>
    </source>
</evidence>
<gene>
    <name evidence="1" type="ORF">CR513_41090</name>
</gene>
<dbReference type="Proteomes" id="UP000257109">
    <property type="component" value="Unassembled WGS sequence"/>
</dbReference>
<reference evidence="1" key="1">
    <citation type="submission" date="2018-05" db="EMBL/GenBank/DDBJ databases">
        <title>Draft genome of Mucuna pruriens seed.</title>
        <authorList>
            <person name="Nnadi N.E."/>
            <person name="Vos R."/>
            <person name="Hasami M.H."/>
            <person name="Devisetty U.K."/>
            <person name="Aguiy J.C."/>
        </authorList>
    </citation>
    <scope>NUCLEOTIDE SEQUENCE [LARGE SCALE GENOMIC DNA]</scope>
    <source>
        <strain evidence="1">JCA_2017</strain>
    </source>
</reference>
<dbReference type="AlphaFoldDB" id="A0A371FJW0"/>
<name>A0A371FJW0_MUCPR</name>
<feature type="non-terminal residue" evidence="1">
    <location>
        <position position="1"/>
    </location>
</feature>
<keyword evidence="2" id="KW-1185">Reference proteome</keyword>
<proteinExistence type="predicted"/>
<accession>A0A371FJW0</accession>
<evidence type="ECO:0000313" key="1">
    <source>
        <dbReference type="EMBL" id="RDX78608.1"/>
    </source>
</evidence>
<organism evidence="1 2">
    <name type="scientific">Mucuna pruriens</name>
    <name type="common">Velvet bean</name>
    <name type="synonym">Dolichos pruriens</name>
    <dbReference type="NCBI Taxonomy" id="157652"/>
    <lineage>
        <taxon>Eukaryota</taxon>
        <taxon>Viridiplantae</taxon>
        <taxon>Streptophyta</taxon>
        <taxon>Embryophyta</taxon>
        <taxon>Tracheophyta</taxon>
        <taxon>Spermatophyta</taxon>
        <taxon>Magnoliopsida</taxon>
        <taxon>eudicotyledons</taxon>
        <taxon>Gunneridae</taxon>
        <taxon>Pentapetalae</taxon>
        <taxon>rosids</taxon>
        <taxon>fabids</taxon>
        <taxon>Fabales</taxon>
        <taxon>Fabaceae</taxon>
        <taxon>Papilionoideae</taxon>
        <taxon>50 kb inversion clade</taxon>
        <taxon>NPAAA clade</taxon>
        <taxon>indigoferoid/millettioid clade</taxon>
        <taxon>Phaseoleae</taxon>
        <taxon>Mucuna</taxon>
    </lineage>
</organism>
<sequence length="83" mass="9803">MEAMIWKANNNIQFEGFLIKIFNMHHIVYVKLLLYLRKCLTYSHLEGERSDSNTRTKIKSDGAIIVPLQWWHNIMIGRNNDGI</sequence>
<dbReference type="EMBL" id="QJKJ01008811">
    <property type="protein sequence ID" value="RDX78608.1"/>
    <property type="molecule type" value="Genomic_DNA"/>
</dbReference>
<comment type="caution">
    <text evidence="1">The sequence shown here is derived from an EMBL/GenBank/DDBJ whole genome shotgun (WGS) entry which is preliminary data.</text>
</comment>
<protein>
    <submittedName>
        <fullName evidence="1">Uncharacterized protein</fullName>
    </submittedName>
</protein>